<dbReference type="Proteomes" id="UP000077266">
    <property type="component" value="Unassembled WGS sequence"/>
</dbReference>
<sequence length="200" mass="22017">MRVMRLDSEYFQLTVRKNSRSQHSAVKTTPGRHSAPAPSSAIPSIGFFPPSRAGSHVSWPHEPVTCLVCDLISLKKTGGYVRPRGRARTMAMAVGLGEKPAFLERRAYDAAESPRHKTHHESRSMLLVAALAAVSSCCTGARSPERSRHDLPTAQFPTLLLQSWSVPTSRNVRQHQTARHILLPAPWRTISSCSAQAFSN</sequence>
<dbReference type="InParanoid" id="A0A165BWB7"/>
<feature type="region of interest" description="Disordered" evidence="1">
    <location>
        <begin position="20"/>
        <end position="39"/>
    </location>
</feature>
<name>A0A165BWB7_EXIGL</name>
<protein>
    <submittedName>
        <fullName evidence="2">Uncharacterized protein</fullName>
    </submittedName>
</protein>
<evidence type="ECO:0000256" key="1">
    <source>
        <dbReference type="SAM" id="MobiDB-lite"/>
    </source>
</evidence>
<accession>A0A165BWB7</accession>
<proteinExistence type="predicted"/>
<gene>
    <name evidence="2" type="ORF">EXIGLDRAFT_385289</name>
</gene>
<keyword evidence="3" id="KW-1185">Reference proteome</keyword>
<organism evidence="2 3">
    <name type="scientific">Exidia glandulosa HHB12029</name>
    <dbReference type="NCBI Taxonomy" id="1314781"/>
    <lineage>
        <taxon>Eukaryota</taxon>
        <taxon>Fungi</taxon>
        <taxon>Dikarya</taxon>
        <taxon>Basidiomycota</taxon>
        <taxon>Agaricomycotina</taxon>
        <taxon>Agaricomycetes</taxon>
        <taxon>Auriculariales</taxon>
        <taxon>Exidiaceae</taxon>
        <taxon>Exidia</taxon>
    </lineage>
</organism>
<dbReference type="EMBL" id="KV426398">
    <property type="protein sequence ID" value="KZV81358.1"/>
    <property type="molecule type" value="Genomic_DNA"/>
</dbReference>
<reference evidence="2 3" key="1">
    <citation type="journal article" date="2016" name="Mol. Biol. Evol.">
        <title>Comparative Genomics of Early-Diverging Mushroom-Forming Fungi Provides Insights into the Origins of Lignocellulose Decay Capabilities.</title>
        <authorList>
            <person name="Nagy L.G."/>
            <person name="Riley R."/>
            <person name="Tritt A."/>
            <person name="Adam C."/>
            <person name="Daum C."/>
            <person name="Floudas D."/>
            <person name="Sun H."/>
            <person name="Yadav J.S."/>
            <person name="Pangilinan J."/>
            <person name="Larsson K.H."/>
            <person name="Matsuura K."/>
            <person name="Barry K."/>
            <person name="Labutti K."/>
            <person name="Kuo R."/>
            <person name="Ohm R.A."/>
            <person name="Bhattacharya S.S."/>
            <person name="Shirouzu T."/>
            <person name="Yoshinaga Y."/>
            <person name="Martin F.M."/>
            <person name="Grigoriev I.V."/>
            <person name="Hibbett D.S."/>
        </authorList>
    </citation>
    <scope>NUCLEOTIDE SEQUENCE [LARGE SCALE GENOMIC DNA]</scope>
    <source>
        <strain evidence="2 3">HHB12029</strain>
    </source>
</reference>
<dbReference type="AlphaFoldDB" id="A0A165BWB7"/>
<evidence type="ECO:0000313" key="2">
    <source>
        <dbReference type="EMBL" id="KZV81358.1"/>
    </source>
</evidence>
<evidence type="ECO:0000313" key="3">
    <source>
        <dbReference type="Proteomes" id="UP000077266"/>
    </source>
</evidence>